<comment type="caution">
    <text evidence="1">The sequence shown here is derived from an EMBL/GenBank/DDBJ whole genome shotgun (WGS) entry which is preliminary data.</text>
</comment>
<organism evidence="1 2">
    <name type="scientific">Scylla paramamosain</name>
    <name type="common">Mud crab</name>
    <dbReference type="NCBI Taxonomy" id="85552"/>
    <lineage>
        <taxon>Eukaryota</taxon>
        <taxon>Metazoa</taxon>
        <taxon>Ecdysozoa</taxon>
        <taxon>Arthropoda</taxon>
        <taxon>Crustacea</taxon>
        <taxon>Multicrustacea</taxon>
        <taxon>Malacostraca</taxon>
        <taxon>Eumalacostraca</taxon>
        <taxon>Eucarida</taxon>
        <taxon>Decapoda</taxon>
        <taxon>Pleocyemata</taxon>
        <taxon>Brachyura</taxon>
        <taxon>Eubrachyura</taxon>
        <taxon>Portunoidea</taxon>
        <taxon>Portunidae</taxon>
        <taxon>Portuninae</taxon>
        <taxon>Scylla</taxon>
    </lineage>
</organism>
<sequence>MGRLERRKKRRRSEVKGGCAFEPVSLSAGQFFSRSVSQMVRLVCVRQFVSQLGVKVVVNELTGVCARRVWASCVCACLCLLGRSWAERSGLWDAFGVD</sequence>
<name>A0AAW0SX63_SCYPA</name>
<dbReference type="Proteomes" id="UP001487740">
    <property type="component" value="Unassembled WGS sequence"/>
</dbReference>
<gene>
    <name evidence="1" type="ORF">O3P69_019534</name>
</gene>
<evidence type="ECO:0000313" key="2">
    <source>
        <dbReference type="Proteomes" id="UP001487740"/>
    </source>
</evidence>
<accession>A0AAW0SX63</accession>
<reference evidence="1 2" key="1">
    <citation type="submission" date="2023-03" db="EMBL/GenBank/DDBJ databases">
        <title>High-quality genome of Scylla paramamosain provides insights in environmental adaptation.</title>
        <authorList>
            <person name="Zhang L."/>
        </authorList>
    </citation>
    <scope>NUCLEOTIDE SEQUENCE [LARGE SCALE GENOMIC DNA]</scope>
    <source>
        <strain evidence="1">LZ_2023a</strain>
        <tissue evidence="1">Muscle</tissue>
    </source>
</reference>
<proteinExistence type="predicted"/>
<dbReference type="AlphaFoldDB" id="A0AAW0SX63"/>
<dbReference type="EMBL" id="JARAKH010000043">
    <property type="protein sequence ID" value="KAK8379628.1"/>
    <property type="molecule type" value="Genomic_DNA"/>
</dbReference>
<keyword evidence="2" id="KW-1185">Reference proteome</keyword>
<protein>
    <submittedName>
        <fullName evidence="1">Uncharacterized protein</fullName>
    </submittedName>
</protein>
<evidence type="ECO:0000313" key="1">
    <source>
        <dbReference type="EMBL" id="KAK8379628.1"/>
    </source>
</evidence>